<gene>
    <name evidence="1" type="ORF">rsdtw13_31820</name>
</gene>
<dbReference type="Proteomes" id="UP001058074">
    <property type="component" value="Unassembled WGS sequence"/>
</dbReference>
<reference evidence="1" key="1">
    <citation type="journal article" date="2025" name="Int. J. Syst. Evol. Microbiol.">
        <title>Inconstantimicrobium mannanitabidum sp. nov., a novel member of the family Clostridiaceae isolated from anoxic soil under the treatment of reductive soil disinfestation.</title>
        <authorList>
            <person name="Ueki A."/>
            <person name="Tonouchi A."/>
            <person name="Honma S."/>
            <person name="Kaku N."/>
            <person name="Ueki K."/>
        </authorList>
    </citation>
    <scope>NUCLEOTIDE SEQUENCE</scope>
    <source>
        <strain evidence="1">TW13</strain>
    </source>
</reference>
<dbReference type="EMBL" id="BROD01000001">
    <property type="protein sequence ID" value="GKX67924.1"/>
    <property type="molecule type" value="Genomic_DNA"/>
</dbReference>
<evidence type="ECO:0000313" key="2">
    <source>
        <dbReference type="Proteomes" id="UP001058074"/>
    </source>
</evidence>
<sequence>MKKISYVTKKITTILILIMFFCTMGIDSMIAFAKSGSMYISAQTTDGTTVYSGPDSSAYVKVGSVDWHENVKVLGFDCGWFFIEYYVGNPSNNVRKRGFVPVSYISGSPVVPNMSYGPNPGYVGSGQTVYAGPDYNYSKVGSVDDNEGVRILTSENGFSYIEYETDSGLKRGYVKDSPTALGTLNIPNLSVNGVTYEKYGTSGRGRSLGAYKIGNGPKTIIMTFEVHGFEDAWRRDGEELVKIADRVINDLASYSNNNGGLNGWTAYIVRSVNPDGLCDGFTNNGPGRCTISDRVDINRSFPVDYTDYTTGRNNTGGRSLSVPEAKSLYDFIKGKNPDVVIDMHGWENGTLGNSEIGKYFDDQFGFGHNDHFQQGSVTDWAKTLKGGTTKSTLVELPWPQSSQDIANRKYAEKVSNATLNIINKDAPPARLVIDSPSDNQNVDSDFMISGWAVNQSGINELKIYMDGKYYTSLNVNVARPDIAKQYPQYKNVANCGYECKININSMSDGTHSIGVGAIGNDGVELNYHRTVIVKKKLEAKMDLELPSENQTFTNKVDIKGWALNQSGISKVQILVDGQEVGNATTGLSREDVKKDYPNYPNADKSGFIYSLDASNLKDGKHTIEASVIGNDGVVIKQSKTVNISQHPSRMNLDAPINNQTFTNTNKIDVGGWALNESGINKIQVLVDGQEVGNATIGLPRGDVKKAYPNYSNADKSGFIYSLDASNLKDGKHTIEVRVIGNDSIAISQTKTVNMSHYPARMNLDTPINNQTFTNTNKIDVGGWALNESGINKIQVLVDGQEVGNATTGLARADVKKVYSNYSSSDKSGFIYSMNASDLKEGQHTVQVRVIGNDGAVTTQSKMVNISQNPPRINVDSPVNGQVLNDNIDIRGWALNSSGVKNIVINIDGQDIADAINLGETKVTVGKSRKDVCNVFPNYKNSNSGFEYIMPISTLSNGTHKIKVTAIGNDNTFIEQIKTITVSK</sequence>
<accession>A0ACB5RFR5</accession>
<organism evidence="1 2">
    <name type="scientific">Inconstantimicrobium mannanitabidum</name>
    <dbReference type="NCBI Taxonomy" id="1604901"/>
    <lineage>
        <taxon>Bacteria</taxon>
        <taxon>Bacillati</taxon>
        <taxon>Bacillota</taxon>
        <taxon>Clostridia</taxon>
        <taxon>Eubacteriales</taxon>
        <taxon>Clostridiaceae</taxon>
        <taxon>Inconstantimicrobium</taxon>
    </lineage>
</organism>
<evidence type="ECO:0000313" key="1">
    <source>
        <dbReference type="EMBL" id="GKX67924.1"/>
    </source>
</evidence>
<protein>
    <submittedName>
        <fullName evidence="1">Uncharacterized protein</fullName>
    </submittedName>
</protein>
<proteinExistence type="predicted"/>
<name>A0ACB5RFR5_9CLOT</name>
<comment type="caution">
    <text evidence="1">The sequence shown here is derived from an EMBL/GenBank/DDBJ whole genome shotgun (WGS) entry which is preliminary data.</text>
</comment>
<keyword evidence="2" id="KW-1185">Reference proteome</keyword>